<evidence type="ECO:0008006" key="3">
    <source>
        <dbReference type="Google" id="ProtNLM"/>
    </source>
</evidence>
<accession>A0AAD7J320</accession>
<dbReference type="AlphaFoldDB" id="A0AAD7J320"/>
<keyword evidence="2" id="KW-1185">Reference proteome</keyword>
<dbReference type="InterPro" id="IPR036291">
    <property type="entry name" value="NAD(P)-bd_dom_sf"/>
</dbReference>
<dbReference type="Gene3D" id="3.40.50.720">
    <property type="entry name" value="NAD(P)-binding Rossmann-like Domain"/>
    <property type="match status" value="1"/>
</dbReference>
<dbReference type="Proteomes" id="UP001215598">
    <property type="component" value="Unassembled WGS sequence"/>
</dbReference>
<evidence type="ECO:0000313" key="1">
    <source>
        <dbReference type="EMBL" id="KAJ7754032.1"/>
    </source>
</evidence>
<evidence type="ECO:0000313" key="2">
    <source>
        <dbReference type="Proteomes" id="UP001215598"/>
    </source>
</evidence>
<organism evidence="1 2">
    <name type="scientific">Mycena metata</name>
    <dbReference type="NCBI Taxonomy" id="1033252"/>
    <lineage>
        <taxon>Eukaryota</taxon>
        <taxon>Fungi</taxon>
        <taxon>Dikarya</taxon>
        <taxon>Basidiomycota</taxon>
        <taxon>Agaricomycotina</taxon>
        <taxon>Agaricomycetes</taxon>
        <taxon>Agaricomycetidae</taxon>
        <taxon>Agaricales</taxon>
        <taxon>Marasmiineae</taxon>
        <taxon>Mycenaceae</taxon>
        <taxon>Mycena</taxon>
    </lineage>
</organism>
<proteinExistence type="predicted"/>
<name>A0AAD7J320_9AGAR</name>
<reference evidence="1" key="1">
    <citation type="submission" date="2023-03" db="EMBL/GenBank/DDBJ databases">
        <title>Massive genome expansion in bonnet fungi (Mycena s.s.) driven by repeated elements and novel gene families across ecological guilds.</title>
        <authorList>
            <consortium name="Lawrence Berkeley National Laboratory"/>
            <person name="Harder C.B."/>
            <person name="Miyauchi S."/>
            <person name="Viragh M."/>
            <person name="Kuo A."/>
            <person name="Thoen E."/>
            <person name="Andreopoulos B."/>
            <person name="Lu D."/>
            <person name="Skrede I."/>
            <person name="Drula E."/>
            <person name="Henrissat B."/>
            <person name="Morin E."/>
            <person name="Kohler A."/>
            <person name="Barry K."/>
            <person name="LaButti K."/>
            <person name="Morin E."/>
            <person name="Salamov A."/>
            <person name="Lipzen A."/>
            <person name="Mereny Z."/>
            <person name="Hegedus B."/>
            <person name="Baldrian P."/>
            <person name="Stursova M."/>
            <person name="Weitz H."/>
            <person name="Taylor A."/>
            <person name="Grigoriev I.V."/>
            <person name="Nagy L.G."/>
            <person name="Martin F."/>
            <person name="Kauserud H."/>
        </authorList>
    </citation>
    <scope>NUCLEOTIDE SEQUENCE</scope>
    <source>
        <strain evidence="1">CBHHK182m</strain>
    </source>
</reference>
<dbReference type="PANTHER" id="PTHR43431:SF7">
    <property type="entry name" value="OXIDOREDUCTASE, SHORT CHAIN DEHYDROGENASE_REDUCTASE FAMILY (AFU_ORTHOLOGUE AFUA_5G14000)"/>
    <property type="match status" value="1"/>
</dbReference>
<comment type="caution">
    <text evidence="1">The sequence shown here is derived from an EMBL/GenBank/DDBJ whole genome shotgun (WGS) entry which is preliminary data.</text>
</comment>
<sequence>MYFKLKNGKIVPVKAGFSRIRVWPWKTRVPVVTDPGHPRGLGSGTAGAAAHLFVKEGYAVALISRGSESLNALASSIKESGGQVRYRSCSEPSRSDLVQANTFPVPAYGPDEIAAAFSAIHEQYPSSEYAVEVANFNIGQTVGGPFLQLTAEDIRESNKINIDWKFENPTPELKLSPESIAATYLYLVNQDRAAWTWELDCQKQECGPSDQRRGLCARGQSCRFSNHIYRPKIAEFNSVPRKDFSYVLSQMPGTKVIVVECGIAGPVLGLPLKQKGHYHPAIYERFINVSAMYRQHVG</sequence>
<dbReference type="EMBL" id="JARKIB010000053">
    <property type="protein sequence ID" value="KAJ7754032.1"/>
    <property type="molecule type" value="Genomic_DNA"/>
</dbReference>
<dbReference type="PANTHER" id="PTHR43431">
    <property type="entry name" value="OXIDOREDUCTASE, SHORT CHAIN DEHYDROGENASE/REDUCTASE FAMILY (AFU_ORTHOLOGUE AFUA_5G14000)"/>
    <property type="match status" value="1"/>
</dbReference>
<protein>
    <recommendedName>
        <fullName evidence="3">NAD(P)-binding protein</fullName>
    </recommendedName>
</protein>
<gene>
    <name evidence="1" type="ORF">B0H16DRAFT_1459126</name>
</gene>
<dbReference type="SUPFAM" id="SSF51735">
    <property type="entry name" value="NAD(P)-binding Rossmann-fold domains"/>
    <property type="match status" value="1"/>
</dbReference>